<evidence type="ECO:0000256" key="3">
    <source>
        <dbReference type="ARBA" id="ARBA00022487"/>
    </source>
</evidence>
<dbReference type="InterPro" id="IPR029058">
    <property type="entry name" value="AB_hydrolase_fold"/>
</dbReference>
<evidence type="ECO:0000256" key="1">
    <source>
        <dbReference type="ARBA" id="ARBA00004613"/>
    </source>
</evidence>
<dbReference type="InterPro" id="IPR043579">
    <property type="entry name" value="CUTINASE_2"/>
</dbReference>
<keyword evidence="6" id="KW-0378">Hydrolase</keyword>
<dbReference type="ESTHER" id="schcm-d8q5s5">
    <property type="family name" value="Cutinase"/>
</dbReference>
<dbReference type="PANTHER" id="PTHR33630:SF9">
    <property type="entry name" value="CUTINASE 4"/>
    <property type="match status" value="1"/>
</dbReference>
<dbReference type="SUPFAM" id="SSF53474">
    <property type="entry name" value="alpha/beta-Hydrolases"/>
    <property type="match status" value="1"/>
</dbReference>
<evidence type="ECO:0000256" key="7">
    <source>
        <dbReference type="ARBA" id="ARBA00023157"/>
    </source>
</evidence>
<keyword evidence="10" id="KW-1185">Reference proteome</keyword>
<dbReference type="GO" id="GO:0005576">
    <property type="term" value="C:extracellular region"/>
    <property type="evidence" value="ECO:0007669"/>
    <property type="project" value="UniProtKB-SubCell"/>
</dbReference>
<dbReference type="OMA" id="NDARDHI"/>
<comment type="similarity">
    <text evidence="2">Belongs to the cutinase family.</text>
</comment>
<protein>
    <submittedName>
        <fullName evidence="9">Carbohydrate esterase family 5 protein</fullName>
    </submittedName>
</protein>
<gene>
    <name evidence="9" type="ORF">SCHCODRAFT_109319</name>
</gene>
<feature type="chain" id="PRO_5003120653" evidence="8">
    <location>
        <begin position="19"/>
        <end position="212"/>
    </location>
</feature>
<evidence type="ECO:0000256" key="2">
    <source>
        <dbReference type="ARBA" id="ARBA00007534"/>
    </source>
</evidence>
<name>D8Q5S5_SCHCM</name>
<feature type="signal peptide" evidence="8">
    <location>
        <begin position="1"/>
        <end position="18"/>
    </location>
</feature>
<accession>D8Q5S5</accession>
<keyword evidence="4" id="KW-0964">Secreted</keyword>
<dbReference type="EMBL" id="GL377306">
    <property type="protein sequence ID" value="EFI97461.1"/>
    <property type="molecule type" value="Genomic_DNA"/>
</dbReference>
<dbReference type="eggNOG" id="ENOG502S3AW">
    <property type="taxonomic scope" value="Eukaryota"/>
</dbReference>
<reference evidence="9 10" key="1">
    <citation type="journal article" date="2010" name="Nat. Biotechnol.">
        <title>Genome sequence of the model mushroom Schizophyllum commune.</title>
        <authorList>
            <person name="Ohm R.A."/>
            <person name="de Jong J.F."/>
            <person name="Lugones L.G."/>
            <person name="Aerts A."/>
            <person name="Kothe E."/>
            <person name="Stajich J.E."/>
            <person name="de Vries R.P."/>
            <person name="Record E."/>
            <person name="Levasseur A."/>
            <person name="Baker S.E."/>
            <person name="Bartholomew K.A."/>
            <person name="Coutinho P.M."/>
            <person name="Erdmann S."/>
            <person name="Fowler T.J."/>
            <person name="Gathman A.C."/>
            <person name="Lombard V."/>
            <person name="Henrissat B."/>
            <person name="Knabe N."/>
            <person name="Kuees U."/>
            <person name="Lilly W.W."/>
            <person name="Lindquist E."/>
            <person name="Lucas S."/>
            <person name="Magnuson J.K."/>
            <person name="Piumi F."/>
            <person name="Raudaskoski M."/>
            <person name="Salamov A."/>
            <person name="Schmutz J."/>
            <person name="Schwarze F.W.M.R."/>
            <person name="vanKuyk P.A."/>
            <person name="Horton J.S."/>
            <person name="Grigoriev I.V."/>
            <person name="Woesten H.A.B."/>
        </authorList>
    </citation>
    <scope>NUCLEOTIDE SEQUENCE [LARGE SCALE GENOMIC DNA]</scope>
    <source>
        <strain evidence="10">H4-8 / FGSC 9210</strain>
    </source>
</reference>
<dbReference type="Pfam" id="PF01083">
    <property type="entry name" value="Cutinase"/>
    <property type="match status" value="1"/>
</dbReference>
<evidence type="ECO:0000313" key="10">
    <source>
        <dbReference type="Proteomes" id="UP000007431"/>
    </source>
</evidence>
<dbReference type="SMART" id="SM01110">
    <property type="entry name" value="Cutinase"/>
    <property type="match status" value="1"/>
</dbReference>
<comment type="subcellular location">
    <subcellularLocation>
        <location evidence="1">Secreted</location>
    </subcellularLocation>
</comment>
<dbReference type="PROSITE" id="PS00931">
    <property type="entry name" value="CUTINASE_2"/>
    <property type="match status" value="1"/>
</dbReference>
<keyword evidence="7" id="KW-1015">Disulfide bond</keyword>
<dbReference type="PANTHER" id="PTHR33630">
    <property type="entry name" value="CUTINASE RV1984C-RELATED-RELATED"/>
    <property type="match status" value="1"/>
</dbReference>
<evidence type="ECO:0000256" key="6">
    <source>
        <dbReference type="ARBA" id="ARBA00022801"/>
    </source>
</evidence>
<evidence type="ECO:0000256" key="4">
    <source>
        <dbReference type="ARBA" id="ARBA00022525"/>
    </source>
</evidence>
<dbReference type="VEuPathDB" id="FungiDB:SCHCODRAFT_02625158"/>
<keyword evidence="5 8" id="KW-0732">Signal</keyword>
<evidence type="ECO:0000313" key="9">
    <source>
        <dbReference type="EMBL" id="EFI97461.1"/>
    </source>
</evidence>
<dbReference type="AlphaFoldDB" id="D8Q5S5"/>
<evidence type="ECO:0000256" key="8">
    <source>
        <dbReference type="SAM" id="SignalP"/>
    </source>
</evidence>
<organism evidence="10">
    <name type="scientific">Schizophyllum commune (strain H4-8 / FGSC 9210)</name>
    <name type="common">Split gill fungus</name>
    <dbReference type="NCBI Taxonomy" id="578458"/>
    <lineage>
        <taxon>Eukaryota</taxon>
        <taxon>Fungi</taxon>
        <taxon>Dikarya</taxon>
        <taxon>Basidiomycota</taxon>
        <taxon>Agaricomycotina</taxon>
        <taxon>Agaricomycetes</taxon>
        <taxon>Agaricomycetidae</taxon>
        <taxon>Agaricales</taxon>
        <taxon>Schizophyllaceae</taxon>
        <taxon>Schizophyllum</taxon>
    </lineage>
</organism>
<proteinExistence type="inferred from homology"/>
<evidence type="ECO:0000256" key="5">
    <source>
        <dbReference type="ARBA" id="ARBA00022729"/>
    </source>
</evidence>
<dbReference type="Gene3D" id="3.40.50.1820">
    <property type="entry name" value="alpha/beta hydrolase"/>
    <property type="match status" value="1"/>
</dbReference>
<dbReference type="InterPro" id="IPR000675">
    <property type="entry name" value="Cutinase/axe"/>
</dbReference>
<dbReference type="InParanoid" id="D8Q5S5"/>
<dbReference type="HOGENOM" id="CLU_040058_3_3_1"/>
<sequence>MFTLDTLFTAVGLAGALAMATPIVRQDCASVYLIHAAGTSESGLGAVGEPLSGNLTSALPSFSSVGLDYPQLIGTSASVEYVVTVAEGAQTLADLIASQASACPDQRFILSGYSKGAMVVHSSTADLTDDLISKVCGIAVFGDPDDEKGLGAIYGLADTWPIAEPQIGTNILEFCNEGDPVCDGGADIDAHLAYPSDGSVLQAATGLAAVCA</sequence>
<keyword evidence="3" id="KW-0719">Serine esterase</keyword>
<dbReference type="GO" id="GO:0052689">
    <property type="term" value="F:carboxylic ester hydrolase activity"/>
    <property type="evidence" value="ECO:0007669"/>
    <property type="project" value="UniProtKB-KW"/>
</dbReference>
<feature type="non-terminal residue" evidence="9">
    <location>
        <position position="212"/>
    </location>
</feature>
<dbReference type="Proteomes" id="UP000007431">
    <property type="component" value="Unassembled WGS sequence"/>
</dbReference>